<dbReference type="CDD" id="cd06171">
    <property type="entry name" value="Sigma70_r4"/>
    <property type="match status" value="1"/>
</dbReference>
<keyword evidence="5" id="KW-0804">Transcription</keyword>
<comment type="similarity">
    <text evidence="1">Belongs to the sigma-70 factor family. ECF subfamily.</text>
</comment>
<dbReference type="InterPro" id="IPR039425">
    <property type="entry name" value="RNA_pol_sigma-70-like"/>
</dbReference>
<protein>
    <submittedName>
        <fullName evidence="8">RNA polymerase sigma factor</fullName>
    </submittedName>
</protein>
<dbReference type="SUPFAM" id="SSF88659">
    <property type="entry name" value="Sigma3 and sigma4 domains of RNA polymerase sigma factors"/>
    <property type="match status" value="1"/>
</dbReference>
<dbReference type="InterPro" id="IPR014284">
    <property type="entry name" value="RNA_pol_sigma-70_dom"/>
</dbReference>
<evidence type="ECO:0000256" key="2">
    <source>
        <dbReference type="ARBA" id="ARBA00023015"/>
    </source>
</evidence>
<accession>A0ABR7FVV9</accession>
<reference evidence="8 9" key="1">
    <citation type="submission" date="2020-08" db="EMBL/GenBank/DDBJ databases">
        <title>Genome public.</title>
        <authorList>
            <person name="Liu C."/>
            <person name="Sun Q."/>
        </authorList>
    </citation>
    <scope>NUCLEOTIDE SEQUENCE [LARGE SCALE GENOMIC DNA]</scope>
    <source>
        <strain evidence="8 9">NSJ-7</strain>
    </source>
</reference>
<dbReference type="InterPro" id="IPR013324">
    <property type="entry name" value="RNA_pol_sigma_r3/r4-like"/>
</dbReference>
<dbReference type="InterPro" id="IPR013325">
    <property type="entry name" value="RNA_pol_sigma_r2"/>
</dbReference>
<dbReference type="InterPro" id="IPR013249">
    <property type="entry name" value="RNA_pol_sigma70_r4_t2"/>
</dbReference>
<evidence type="ECO:0000259" key="6">
    <source>
        <dbReference type="Pfam" id="PF04542"/>
    </source>
</evidence>
<evidence type="ECO:0000256" key="3">
    <source>
        <dbReference type="ARBA" id="ARBA00023082"/>
    </source>
</evidence>
<dbReference type="Proteomes" id="UP000635828">
    <property type="component" value="Unassembled WGS sequence"/>
</dbReference>
<dbReference type="InterPro" id="IPR036388">
    <property type="entry name" value="WH-like_DNA-bd_sf"/>
</dbReference>
<evidence type="ECO:0000313" key="8">
    <source>
        <dbReference type="EMBL" id="MBC5678606.1"/>
    </source>
</evidence>
<keyword evidence="2" id="KW-0805">Transcription regulation</keyword>
<evidence type="ECO:0000313" key="9">
    <source>
        <dbReference type="Proteomes" id="UP000635828"/>
    </source>
</evidence>
<feature type="domain" description="RNA polymerase sigma factor 70 region 4 type 2" evidence="7">
    <location>
        <begin position="126"/>
        <end position="173"/>
    </location>
</feature>
<dbReference type="PANTHER" id="PTHR43133">
    <property type="entry name" value="RNA POLYMERASE ECF-TYPE SIGMA FACTO"/>
    <property type="match status" value="1"/>
</dbReference>
<organism evidence="8 9">
    <name type="scientific">Anaerostipes hominis</name>
    <name type="common">ex Liu et al. 2021</name>
    <dbReference type="NCBI Taxonomy" id="2763018"/>
    <lineage>
        <taxon>Bacteria</taxon>
        <taxon>Bacillati</taxon>
        <taxon>Bacillota</taxon>
        <taxon>Clostridia</taxon>
        <taxon>Lachnospirales</taxon>
        <taxon>Lachnospiraceae</taxon>
        <taxon>Anaerostipes</taxon>
    </lineage>
</organism>
<comment type="caution">
    <text evidence="8">The sequence shown here is derived from an EMBL/GenBank/DDBJ whole genome shotgun (WGS) entry which is preliminary data.</text>
</comment>
<keyword evidence="9" id="KW-1185">Reference proteome</keyword>
<gene>
    <name evidence="8" type="ORF">H8S22_13745</name>
</gene>
<dbReference type="InterPro" id="IPR007627">
    <property type="entry name" value="RNA_pol_sigma70_r2"/>
</dbReference>
<dbReference type="Gene3D" id="1.10.1740.10">
    <property type="match status" value="1"/>
</dbReference>
<feature type="domain" description="RNA polymerase sigma-70 region 2" evidence="6">
    <location>
        <begin position="22"/>
        <end position="91"/>
    </location>
</feature>
<evidence type="ECO:0000256" key="5">
    <source>
        <dbReference type="ARBA" id="ARBA00023163"/>
    </source>
</evidence>
<dbReference type="NCBIfam" id="TIGR02937">
    <property type="entry name" value="sigma70-ECF"/>
    <property type="match status" value="1"/>
</dbReference>
<keyword evidence="4" id="KW-0238">DNA-binding</keyword>
<evidence type="ECO:0000259" key="7">
    <source>
        <dbReference type="Pfam" id="PF08281"/>
    </source>
</evidence>
<name>A0ABR7FVV9_9FIRM</name>
<dbReference type="Pfam" id="PF04542">
    <property type="entry name" value="Sigma70_r2"/>
    <property type="match status" value="1"/>
</dbReference>
<sequence>MKMIRRKNKPPTKSAVDYIELLYNKYAPKLKYVAKQYIHNDTLAEDVLQNVFEKALLYSEKILELPDDKAFTFLYVIVRNTAYDMIKVESRNNHEELTYEDGEDSEFLIDPNDYYMEYIDLNVMVDKIGKLPTNQQTVLVLYYYYGFSFLEIATLLQISELTAKKRCSLARSSLRALFEKEGLSYEYKR</sequence>
<dbReference type="PANTHER" id="PTHR43133:SF8">
    <property type="entry name" value="RNA POLYMERASE SIGMA FACTOR HI_1459-RELATED"/>
    <property type="match status" value="1"/>
</dbReference>
<evidence type="ECO:0000256" key="1">
    <source>
        <dbReference type="ARBA" id="ARBA00010641"/>
    </source>
</evidence>
<keyword evidence="3" id="KW-0731">Sigma factor</keyword>
<dbReference type="SUPFAM" id="SSF88946">
    <property type="entry name" value="Sigma2 domain of RNA polymerase sigma factors"/>
    <property type="match status" value="1"/>
</dbReference>
<dbReference type="Pfam" id="PF08281">
    <property type="entry name" value="Sigma70_r4_2"/>
    <property type="match status" value="1"/>
</dbReference>
<dbReference type="Gene3D" id="1.10.10.10">
    <property type="entry name" value="Winged helix-like DNA-binding domain superfamily/Winged helix DNA-binding domain"/>
    <property type="match status" value="1"/>
</dbReference>
<evidence type="ECO:0000256" key="4">
    <source>
        <dbReference type="ARBA" id="ARBA00023125"/>
    </source>
</evidence>
<proteinExistence type="inferred from homology"/>
<dbReference type="EMBL" id="JACOOS010000019">
    <property type="protein sequence ID" value="MBC5678606.1"/>
    <property type="molecule type" value="Genomic_DNA"/>
</dbReference>